<keyword evidence="3" id="KW-1185">Reference proteome</keyword>
<reference evidence="2 3" key="1">
    <citation type="submission" date="2023-08" db="EMBL/GenBank/DDBJ databases">
        <title>Annotated Genome Sequence of Vanrija albida AlHP1.</title>
        <authorList>
            <person name="Herzog R."/>
        </authorList>
    </citation>
    <scope>NUCLEOTIDE SEQUENCE [LARGE SCALE GENOMIC DNA]</scope>
    <source>
        <strain evidence="2 3">AlHP1</strain>
    </source>
</reference>
<sequence length="752" mass="81124">MNAMRRLIARAKRFTLRKKGKKENASPGADTPHCAVCEDFGIMDCCHPFMAPAPADTAPHTVAQTLADEEDAAPAPPDNNTQDNTSTPAVGRFYTQNEYFAGMGYDEFLRQACVDDLAAKAGGKGPTVMALRLVEGVSDSSEADAADTSSDTLDAWVSANAQLGEASASRPGSAQSHRQAVYIPRRELTLRADAGEVELLADDMRPSGTQRVETPTGSDEYGGSGVRPLTASRPLHGAGSSAQGATIRPSAFGLGLDTPRLPARNTNRYGFHAGSPATTRQASLYGSRAASPDINTPTAQRASEQSPLDFTRSLRAALESVNVDLNGTHTEYDPSPTNARQVGYPYEDDEGAGAAPAVLADDGTGPSAPSPERTQYAEFTAPAVGWNNPRSRLLPSTASTVSREDEQQAAGVNSNWLAPAHRDTFGGSSARATPETERFDPVAYEAGDDGFPAYDASQYEPVPRCEYENQTPGAGSSTGHGTAQHAEAERFNRTLAWPQPSAGSPPKGKGRESEDDKRPQRTDKALPSSPAPAPNPIPGPRSPPPTPRQIVHPPRRPNQTEADYFKECHLRASGRTHIYKEASGLHTDPAHKLHAAGVSTMDPLAGTPWALRAPYESVSQTQARMSGWGAGRNRPAQQFREVQAARAEPEPHYLEVLARATTAQAAQRRDEPQPQFHPIQRQVNHAQQLQQVQHFQQRQHQALLQYRIQQQAPAQQQQAQPQQPEPAARGAPRGRGRRGRQSWKQVQNPHHS</sequence>
<protein>
    <submittedName>
        <fullName evidence="2">Uncharacterized protein</fullName>
    </submittedName>
</protein>
<feature type="compositionally biased region" description="Basic and acidic residues" evidence="1">
    <location>
        <begin position="509"/>
        <end position="524"/>
    </location>
</feature>
<dbReference type="RefSeq" id="XP_069207709.1">
    <property type="nucleotide sequence ID" value="XM_069355638.1"/>
</dbReference>
<comment type="caution">
    <text evidence="2">The sequence shown here is derived from an EMBL/GenBank/DDBJ whole genome shotgun (WGS) entry which is preliminary data.</text>
</comment>
<evidence type="ECO:0000313" key="2">
    <source>
        <dbReference type="EMBL" id="KAL1407765.1"/>
    </source>
</evidence>
<feature type="region of interest" description="Disordered" evidence="1">
    <location>
        <begin position="71"/>
        <end position="90"/>
    </location>
</feature>
<feature type="region of interest" description="Disordered" evidence="1">
    <location>
        <begin position="404"/>
        <end position="563"/>
    </location>
</feature>
<feature type="region of interest" description="Disordered" evidence="1">
    <location>
        <begin position="268"/>
        <end position="307"/>
    </location>
</feature>
<feature type="compositionally biased region" description="Low complexity" evidence="1">
    <location>
        <begin position="704"/>
        <end position="731"/>
    </location>
</feature>
<feature type="compositionally biased region" description="Pro residues" evidence="1">
    <location>
        <begin position="529"/>
        <end position="547"/>
    </location>
</feature>
<evidence type="ECO:0000313" key="3">
    <source>
        <dbReference type="Proteomes" id="UP001565368"/>
    </source>
</evidence>
<feature type="region of interest" description="Disordered" evidence="1">
    <location>
        <begin position="346"/>
        <end position="373"/>
    </location>
</feature>
<name>A0ABR3PZG0_9TREE</name>
<feature type="region of interest" description="Disordered" evidence="1">
    <location>
        <begin position="704"/>
        <end position="752"/>
    </location>
</feature>
<feature type="compositionally biased region" description="Polar residues" evidence="1">
    <location>
        <begin position="293"/>
        <end position="307"/>
    </location>
</feature>
<dbReference type="GeneID" id="95988242"/>
<proteinExistence type="predicted"/>
<feature type="compositionally biased region" description="Polar residues" evidence="1">
    <location>
        <begin position="468"/>
        <end position="481"/>
    </location>
</feature>
<accession>A0ABR3PZG0</accession>
<dbReference type="EMBL" id="JBBXJM010000005">
    <property type="protein sequence ID" value="KAL1407765.1"/>
    <property type="molecule type" value="Genomic_DNA"/>
</dbReference>
<feature type="compositionally biased region" description="Basic residues" evidence="1">
    <location>
        <begin position="732"/>
        <end position="741"/>
    </location>
</feature>
<feature type="compositionally biased region" description="Polar residues" evidence="1">
    <location>
        <begin position="742"/>
        <end position="752"/>
    </location>
</feature>
<evidence type="ECO:0000256" key="1">
    <source>
        <dbReference type="SAM" id="MobiDB-lite"/>
    </source>
</evidence>
<dbReference type="Proteomes" id="UP001565368">
    <property type="component" value="Unassembled WGS sequence"/>
</dbReference>
<gene>
    <name evidence="2" type="ORF">Q8F55_007199</name>
</gene>
<feature type="compositionally biased region" description="Polar residues" evidence="1">
    <location>
        <begin position="79"/>
        <end position="90"/>
    </location>
</feature>
<organism evidence="2 3">
    <name type="scientific">Vanrija albida</name>
    <dbReference type="NCBI Taxonomy" id="181172"/>
    <lineage>
        <taxon>Eukaryota</taxon>
        <taxon>Fungi</taxon>
        <taxon>Dikarya</taxon>
        <taxon>Basidiomycota</taxon>
        <taxon>Agaricomycotina</taxon>
        <taxon>Tremellomycetes</taxon>
        <taxon>Trichosporonales</taxon>
        <taxon>Trichosporonaceae</taxon>
        <taxon>Vanrija</taxon>
    </lineage>
</organism>